<dbReference type="SUPFAM" id="SSF48452">
    <property type="entry name" value="TPR-like"/>
    <property type="match status" value="2"/>
</dbReference>
<feature type="repeat" description="TPR" evidence="1">
    <location>
        <begin position="693"/>
        <end position="726"/>
    </location>
</feature>
<proteinExistence type="predicted"/>
<dbReference type="GO" id="GO:0006950">
    <property type="term" value="P:response to stress"/>
    <property type="evidence" value="ECO:0007669"/>
    <property type="project" value="UniProtKB-ARBA"/>
</dbReference>
<feature type="compositionally biased region" description="Low complexity" evidence="2">
    <location>
        <begin position="156"/>
        <end position="186"/>
    </location>
</feature>
<dbReference type="OrthoDB" id="2121326at2759"/>
<dbReference type="GeneID" id="112290435"/>
<feature type="compositionally biased region" description="Polar residues" evidence="2">
    <location>
        <begin position="1"/>
        <end position="14"/>
    </location>
</feature>
<dbReference type="PANTHER" id="PTHR46050:SF29">
    <property type="entry name" value="TPR REPEAT-CONTAINING THIOREDOXIN TTL4"/>
    <property type="match status" value="1"/>
</dbReference>
<feature type="region of interest" description="Disordered" evidence="2">
    <location>
        <begin position="265"/>
        <end position="303"/>
    </location>
</feature>
<dbReference type="Pfam" id="PF13432">
    <property type="entry name" value="TPR_16"/>
    <property type="match status" value="1"/>
</dbReference>
<dbReference type="CDD" id="cd02947">
    <property type="entry name" value="TRX_family"/>
    <property type="match status" value="1"/>
</dbReference>
<organism evidence="4">
    <name type="scientific">Physcomitrium patens</name>
    <name type="common">Spreading-leaved earth moss</name>
    <name type="synonym">Physcomitrella patens</name>
    <dbReference type="NCBI Taxonomy" id="3218"/>
    <lineage>
        <taxon>Eukaryota</taxon>
        <taxon>Viridiplantae</taxon>
        <taxon>Streptophyta</taxon>
        <taxon>Embryophyta</taxon>
        <taxon>Bryophyta</taxon>
        <taxon>Bryophytina</taxon>
        <taxon>Bryopsida</taxon>
        <taxon>Funariidae</taxon>
        <taxon>Funariales</taxon>
        <taxon>Funariaceae</taxon>
        <taxon>Physcomitrium</taxon>
    </lineage>
</organism>
<dbReference type="InterPro" id="IPR013766">
    <property type="entry name" value="Thioredoxin_domain"/>
</dbReference>
<feature type="compositionally biased region" description="Polar residues" evidence="2">
    <location>
        <begin position="114"/>
        <end position="123"/>
    </location>
</feature>
<dbReference type="InterPro" id="IPR036249">
    <property type="entry name" value="Thioredoxin-like_sf"/>
</dbReference>
<dbReference type="SMART" id="SM00028">
    <property type="entry name" value="TPR"/>
    <property type="match status" value="6"/>
</dbReference>
<name>A0A2K1JNI8_PHYPA</name>
<dbReference type="PANTHER" id="PTHR46050">
    <property type="entry name" value="TPR REPEAT-CONTAINING THIOREDOXIN"/>
    <property type="match status" value="1"/>
</dbReference>
<dbReference type="EnsemblPlants" id="Pp3c13_23280V3.2">
    <property type="protein sequence ID" value="Pp3c13_23280V3.2"/>
    <property type="gene ID" value="Pp3c13_23280"/>
</dbReference>
<dbReference type="Proteomes" id="UP000006727">
    <property type="component" value="Chromosome 13"/>
</dbReference>
<reference evidence="4 6" key="2">
    <citation type="journal article" date="2018" name="Plant J.">
        <title>The Physcomitrella patens chromosome-scale assembly reveals moss genome structure and evolution.</title>
        <authorList>
            <person name="Lang D."/>
            <person name="Ullrich K.K."/>
            <person name="Murat F."/>
            <person name="Fuchs J."/>
            <person name="Jenkins J."/>
            <person name="Haas F.B."/>
            <person name="Piednoel M."/>
            <person name="Gundlach H."/>
            <person name="Van Bel M."/>
            <person name="Meyberg R."/>
            <person name="Vives C."/>
            <person name="Morata J."/>
            <person name="Symeonidi A."/>
            <person name="Hiss M."/>
            <person name="Muchero W."/>
            <person name="Kamisugi Y."/>
            <person name="Saleh O."/>
            <person name="Blanc G."/>
            <person name="Decker E.L."/>
            <person name="van Gessel N."/>
            <person name="Grimwood J."/>
            <person name="Hayes R.D."/>
            <person name="Graham S.W."/>
            <person name="Gunter L.E."/>
            <person name="McDaniel S.F."/>
            <person name="Hoernstein S.N.W."/>
            <person name="Larsson A."/>
            <person name="Li F.W."/>
            <person name="Perroud P.F."/>
            <person name="Phillips J."/>
            <person name="Ranjan P."/>
            <person name="Rokshar D.S."/>
            <person name="Rothfels C.J."/>
            <person name="Schneider L."/>
            <person name="Shu S."/>
            <person name="Stevenson D.W."/>
            <person name="Thummler F."/>
            <person name="Tillich M."/>
            <person name="Villarreal Aguilar J.C."/>
            <person name="Widiez T."/>
            <person name="Wong G.K."/>
            <person name="Wymore A."/>
            <person name="Zhang Y."/>
            <person name="Zimmer A.D."/>
            <person name="Quatrano R.S."/>
            <person name="Mayer K.F.X."/>
            <person name="Goodstein D."/>
            <person name="Casacuberta J.M."/>
            <person name="Vandepoele K."/>
            <person name="Reski R."/>
            <person name="Cuming A.C."/>
            <person name="Tuskan G.A."/>
            <person name="Maumus F."/>
            <person name="Salse J."/>
            <person name="Schmutz J."/>
            <person name="Rensing S.A."/>
        </authorList>
    </citation>
    <scope>NUCLEOTIDE SEQUENCE [LARGE SCALE GENOMIC DNA]</scope>
    <source>
        <strain evidence="5 6">cv. Gransden 2004</strain>
    </source>
</reference>
<feature type="region of interest" description="Disordered" evidence="2">
    <location>
        <begin position="87"/>
        <end position="196"/>
    </location>
</feature>
<reference evidence="5" key="3">
    <citation type="submission" date="2020-12" db="UniProtKB">
        <authorList>
            <consortium name="EnsemblPlants"/>
        </authorList>
    </citation>
    <scope>IDENTIFICATION</scope>
</reference>
<dbReference type="Pfam" id="PF13181">
    <property type="entry name" value="TPR_8"/>
    <property type="match status" value="1"/>
</dbReference>
<dbReference type="Gene3D" id="1.25.40.10">
    <property type="entry name" value="Tetratricopeptide repeat domain"/>
    <property type="match status" value="1"/>
</dbReference>
<gene>
    <name evidence="5" type="primary">LOC112290435</name>
    <name evidence="4" type="ORF">PHYPA_017748</name>
</gene>
<accession>A0A2K1JNI8</accession>
<dbReference type="STRING" id="3218.A0A2K1JNI8"/>
<dbReference type="InterPro" id="IPR019734">
    <property type="entry name" value="TPR_rpt"/>
</dbReference>
<keyword evidence="1" id="KW-0802">TPR repeat</keyword>
<feature type="repeat" description="TPR" evidence="1">
    <location>
        <begin position="426"/>
        <end position="459"/>
    </location>
</feature>
<dbReference type="FunCoup" id="A0A2K1JNI8">
    <property type="interactions" value="442"/>
</dbReference>
<feature type="compositionally biased region" description="Polar residues" evidence="2">
    <location>
        <begin position="289"/>
        <end position="298"/>
    </location>
</feature>
<dbReference type="RefSeq" id="XP_024392417.1">
    <property type="nucleotide sequence ID" value="XM_024536649.2"/>
</dbReference>
<feature type="compositionally biased region" description="Low complexity" evidence="2">
    <location>
        <begin position="270"/>
        <end position="286"/>
    </location>
</feature>
<dbReference type="OMA" id="AKMERWD"/>
<feature type="region of interest" description="Disordered" evidence="2">
    <location>
        <begin position="1"/>
        <end position="28"/>
    </location>
</feature>
<dbReference type="Gramene" id="Pp3c13_23280V3.1">
    <property type="protein sequence ID" value="Pp3c13_23280V3.1"/>
    <property type="gene ID" value="Pp3c13_23280"/>
</dbReference>
<dbReference type="PaxDb" id="3218-PP1S37_209V6.1"/>
<dbReference type="KEGG" id="ppp:112290435"/>
<dbReference type="Gramene" id="Pp3c13_23280V3.2">
    <property type="protein sequence ID" value="Pp3c13_23280V3.2"/>
    <property type="gene ID" value="Pp3c13_23280"/>
</dbReference>
<dbReference type="EnsemblPlants" id="Pp3c13_23280V3.1">
    <property type="protein sequence ID" value="Pp3c13_23280V3.1"/>
    <property type="gene ID" value="Pp3c13_23280"/>
</dbReference>
<protein>
    <recommendedName>
        <fullName evidence="3">Thioredoxin domain-containing protein</fullName>
    </recommendedName>
</protein>
<dbReference type="InterPro" id="IPR011990">
    <property type="entry name" value="TPR-like_helical_dom_sf"/>
</dbReference>
<dbReference type="EnsemblPlants" id="Pp3c13_23280V3.3">
    <property type="protein sequence ID" value="Pp3c13_23280V3.3"/>
    <property type="gene ID" value="Pp3c13_23280"/>
</dbReference>
<dbReference type="Gramene" id="Pp3c13_23280V3.3">
    <property type="protein sequence ID" value="Pp3c13_23280V3.3"/>
    <property type="gene ID" value="Pp3c13_23280"/>
</dbReference>
<evidence type="ECO:0000259" key="3">
    <source>
        <dbReference type="Pfam" id="PF00085"/>
    </source>
</evidence>
<dbReference type="Gene3D" id="3.40.30.10">
    <property type="entry name" value="Glutaredoxin"/>
    <property type="match status" value="1"/>
</dbReference>
<feature type="domain" description="Thioredoxin" evidence="3">
    <location>
        <begin position="801"/>
        <end position="887"/>
    </location>
</feature>
<dbReference type="InterPro" id="IPR044534">
    <property type="entry name" value="TTL1-4"/>
</dbReference>
<sequence length="893" mass="95817">MACQAESKSVPTSTYDRHGGMYAGKLSGNGKIDRFQGWSRFNASTLNDARTGSFSTGKEDDLNYKNLYNLAGENLSGTRKTETQLREMLKKSSSGSKVASSLPSRAPILHSENNKGNPQSTKPESAKSLPRGDNSDAARVGNVEASSAPRARHARSSSFAPPHGGYSAKPPSHTSSTSPLTAHSAPKSPPADSFRQVPEVADAAVRRHSTEGVRFHRRGSSDMPALQGEAADFFSSDSALKLGPEMRRHSLGNVSFKGGSSGMKMKMAASPENGSTSSRGSSIAGSPTVARTSSSENLYASGGSAPCSSSASSGISHHSQSTSCNVGNLFGATSSGSYTGGGLNTVTPRLSSCKTTIPVVAPPAPASNGRMMFGGGSISGNISRGVLRAQCDPPRVSSDAFIGSRGNGHKLGDGLDIKKILSSGDPEEVKRVGNEQYKKGNFQVALTLYDRAVQLAPHKAPYRSNRAAALTGLGKLPESVRECEEAIKLDPSYSRAHQRLSSLLLRLGRIQGAKKHAELAGQVSDGTGLQRIEKVEKHVTKCFEARKAGDWETVVRESDAAVIAGADSAPQMFSLKAEAFLKQQKHDEADAILLAAQKIEDSLRKFTSLPADITTLLTQVQVDMALDRFEAAVIAAEKAASHYPKNADVGLMLRQARAVANARILGNDLYKAGKILEASVAYSEGLQYNPSNAVLLCNRAACRIKLGHYEKAVEDCTSALEAQPNYLKALLRRAKCFAKMERWDKATRDYETLKKEMPGDLEIANELYEVQVAHKKAKGEKVIMSKNGGEVEEISSSDRLREVISQPGVSVVQYNTKWSDKCRQMAAYVDQLCKLHPSVNFLKVDVEDHPYLAKAEGVSFVPTFKIYKNGFKVKDIIGPTNQALETAVTHFSL</sequence>
<evidence type="ECO:0000313" key="5">
    <source>
        <dbReference type="EnsemblPlants" id="Pp3c13_23280V3.1"/>
    </source>
</evidence>
<evidence type="ECO:0000256" key="2">
    <source>
        <dbReference type="SAM" id="MobiDB-lite"/>
    </source>
</evidence>
<dbReference type="PROSITE" id="PS50005">
    <property type="entry name" value="TPR"/>
    <property type="match status" value="2"/>
</dbReference>
<keyword evidence="6" id="KW-1185">Reference proteome</keyword>
<dbReference type="Pfam" id="PF00085">
    <property type="entry name" value="Thioredoxin"/>
    <property type="match status" value="1"/>
</dbReference>
<dbReference type="SUPFAM" id="SSF52833">
    <property type="entry name" value="Thioredoxin-like"/>
    <property type="match status" value="1"/>
</dbReference>
<evidence type="ECO:0000256" key="1">
    <source>
        <dbReference type="PROSITE-ProRule" id="PRU00339"/>
    </source>
</evidence>
<reference evidence="4 6" key="1">
    <citation type="journal article" date="2008" name="Science">
        <title>The Physcomitrella genome reveals evolutionary insights into the conquest of land by plants.</title>
        <authorList>
            <person name="Rensing S."/>
            <person name="Lang D."/>
            <person name="Zimmer A."/>
            <person name="Terry A."/>
            <person name="Salamov A."/>
            <person name="Shapiro H."/>
            <person name="Nishiyama T."/>
            <person name="Perroud P.-F."/>
            <person name="Lindquist E."/>
            <person name="Kamisugi Y."/>
            <person name="Tanahashi T."/>
            <person name="Sakakibara K."/>
            <person name="Fujita T."/>
            <person name="Oishi K."/>
            <person name="Shin-I T."/>
            <person name="Kuroki Y."/>
            <person name="Toyoda A."/>
            <person name="Suzuki Y."/>
            <person name="Hashimoto A."/>
            <person name="Yamaguchi K."/>
            <person name="Sugano A."/>
            <person name="Kohara Y."/>
            <person name="Fujiyama A."/>
            <person name="Anterola A."/>
            <person name="Aoki S."/>
            <person name="Ashton N."/>
            <person name="Barbazuk W.B."/>
            <person name="Barker E."/>
            <person name="Bennetzen J."/>
            <person name="Bezanilla M."/>
            <person name="Blankenship R."/>
            <person name="Cho S.H."/>
            <person name="Dutcher S."/>
            <person name="Estelle M."/>
            <person name="Fawcett J.A."/>
            <person name="Gundlach H."/>
            <person name="Hanada K."/>
            <person name="Heyl A."/>
            <person name="Hicks K.A."/>
            <person name="Hugh J."/>
            <person name="Lohr M."/>
            <person name="Mayer K."/>
            <person name="Melkozernov A."/>
            <person name="Murata T."/>
            <person name="Nelson D."/>
            <person name="Pils B."/>
            <person name="Prigge M."/>
            <person name="Reiss B."/>
            <person name="Renner T."/>
            <person name="Rombauts S."/>
            <person name="Rushton P."/>
            <person name="Sanderfoot A."/>
            <person name="Schween G."/>
            <person name="Shiu S.-H."/>
            <person name="Stueber K."/>
            <person name="Theodoulou F.L."/>
            <person name="Tu H."/>
            <person name="Van de Peer Y."/>
            <person name="Verrier P.J."/>
            <person name="Waters E."/>
            <person name="Wood A."/>
            <person name="Yang L."/>
            <person name="Cove D."/>
            <person name="Cuming A."/>
            <person name="Hasebe M."/>
            <person name="Lucas S."/>
            <person name="Mishler D.B."/>
            <person name="Reski R."/>
            <person name="Grigoriev I."/>
            <person name="Quatrano R.S."/>
            <person name="Boore J.L."/>
        </authorList>
    </citation>
    <scope>NUCLEOTIDE SEQUENCE [LARGE SCALE GENOMIC DNA]</scope>
    <source>
        <strain evidence="5 6">cv. Gransden 2004</strain>
    </source>
</reference>
<dbReference type="AlphaFoldDB" id="A0A2K1JNI8"/>
<evidence type="ECO:0000313" key="6">
    <source>
        <dbReference type="Proteomes" id="UP000006727"/>
    </source>
</evidence>
<dbReference type="EMBL" id="ABEU02000013">
    <property type="protein sequence ID" value="PNR42916.1"/>
    <property type="molecule type" value="Genomic_DNA"/>
</dbReference>
<feature type="compositionally biased region" description="Low complexity" evidence="2">
    <location>
        <begin position="91"/>
        <end position="104"/>
    </location>
</feature>
<evidence type="ECO:0000313" key="4">
    <source>
        <dbReference type="EMBL" id="PNR42916.1"/>
    </source>
</evidence>